<feature type="compositionally biased region" description="Basic and acidic residues" evidence="1">
    <location>
        <begin position="11"/>
        <end position="23"/>
    </location>
</feature>
<name>A0A6J6N8R9_9ZZZZ</name>
<organism evidence="2">
    <name type="scientific">freshwater metagenome</name>
    <dbReference type="NCBI Taxonomy" id="449393"/>
    <lineage>
        <taxon>unclassified sequences</taxon>
        <taxon>metagenomes</taxon>
        <taxon>ecological metagenomes</taxon>
    </lineage>
</organism>
<dbReference type="AlphaFoldDB" id="A0A6J6N8R9"/>
<proteinExistence type="predicted"/>
<sequence length="102" mass="11373">MIYAESTHPSRAAERIEPKEPIRIDSAPIRSIASSLDDLPDNDPTDEEFEAQITRETPRLVSIRETPAPADKADGITARAKVPSWDEIMFGQKPTEESKPEN</sequence>
<evidence type="ECO:0000313" key="2">
    <source>
        <dbReference type="EMBL" id="CAB4680983.1"/>
    </source>
</evidence>
<feature type="compositionally biased region" description="Acidic residues" evidence="1">
    <location>
        <begin position="38"/>
        <end position="47"/>
    </location>
</feature>
<accession>A0A6J6N8R9</accession>
<feature type="region of interest" description="Disordered" evidence="1">
    <location>
        <begin position="1"/>
        <end position="47"/>
    </location>
</feature>
<dbReference type="EMBL" id="CAEZXC010000073">
    <property type="protein sequence ID" value="CAB4680983.1"/>
    <property type="molecule type" value="Genomic_DNA"/>
</dbReference>
<gene>
    <name evidence="2" type="ORF">UFOPK2340_01109</name>
</gene>
<reference evidence="2" key="1">
    <citation type="submission" date="2020-05" db="EMBL/GenBank/DDBJ databases">
        <authorList>
            <person name="Chiriac C."/>
            <person name="Salcher M."/>
            <person name="Ghai R."/>
            <person name="Kavagutti S V."/>
        </authorList>
    </citation>
    <scope>NUCLEOTIDE SEQUENCE</scope>
</reference>
<evidence type="ECO:0000256" key="1">
    <source>
        <dbReference type="SAM" id="MobiDB-lite"/>
    </source>
</evidence>
<protein>
    <submittedName>
        <fullName evidence="2">Unannotated protein</fullName>
    </submittedName>
</protein>